<dbReference type="EC" id="2.7.13.3" evidence="2"/>
<evidence type="ECO:0000256" key="5">
    <source>
        <dbReference type="ARBA" id="ARBA00022777"/>
    </source>
</evidence>
<dbReference type="InterPro" id="IPR036890">
    <property type="entry name" value="HATPase_C_sf"/>
</dbReference>
<dbReference type="OrthoDB" id="112911at2"/>
<gene>
    <name evidence="9" type="ORF">BDD14_5995</name>
</gene>
<dbReference type="PANTHER" id="PTHR44936:SF10">
    <property type="entry name" value="SENSOR PROTEIN RSTB"/>
    <property type="match status" value="1"/>
</dbReference>
<keyword evidence="3" id="KW-0808">Transferase</keyword>
<name>A0A4Q7YER9_9BACT</name>
<dbReference type="AlphaFoldDB" id="A0A4Q7YER9"/>
<feature type="region of interest" description="Disordered" evidence="7">
    <location>
        <begin position="1"/>
        <end position="31"/>
    </location>
</feature>
<dbReference type="Gene3D" id="3.30.565.10">
    <property type="entry name" value="Histidine kinase-like ATPase, C-terminal domain"/>
    <property type="match status" value="1"/>
</dbReference>
<dbReference type="EMBL" id="SHKW01000003">
    <property type="protein sequence ID" value="RZU35234.1"/>
    <property type="molecule type" value="Genomic_DNA"/>
</dbReference>
<dbReference type="InterPro" id="IPR005467">
    <property type="entry name" value="His_kinase_dom"/>
</dbReference>
<evidence type="ECO:0000256" key="1">
    <source>
        <dbReference type="ARBA" id="ARBA00000085"/>
    </source>
</evidence>
<keyword evidence="5 9" id="KW-0418">Kinase</keyword>
<evidence type="ECO:0000259" key="8">
    <source>
        <dbReference type="PROSITE" id="PS50109"/>
    </source>
</evidence>
<evidence type="ECO:0000313" key="9">
    <source>
        <dbReference type="EMBL" id="RZU35234.1"/>
    </source>
</evidence>
<dbReference type="SMART" id="SM00387">
    <property type="entry name" value="HATPase_c"/>
    <property type="match status" value="1"/>
</dbReference>
<dbReference type="PRINTS" id="PR00344">
    <property type="entry name" value="BCTRLSENSOR"/>
</dbReference>
<organism evidence="9 10">
    <name type="scientific">Edaphobacter modestus</name>
    <dbReference type="NCBI Taxonomy" id="388466"/>
    <lineage>
        <taxon>Bacteria</taxon>
        <taxon>Pseudomonadati</taxon>
        <taxon>Acidobacteriota</taxon>
        <taxon>Terriglobia</taxon>
        <taxon>Terriglobales</taxon>
        <taxon>Acidobacteriaceae</taxon>
        <taxon>Edaphobacter</taxon>
    </lineage>
</organism>
<accession>A0A4Q7YER9</accession>
<dbReference type="GO" id="GO:0004673">
    <property type="term" value="F:protein histidine kinase activity"/>
    <property type="evidence" value="ECO:0007669"/>
    <property type="project" value="UniProtKB-EC"/>
</dbReference>
<dbReference type="RefSeq" id="WP_130424497.1">
    <property type="nucleotide sequence ID" value="NZ_SHKW01000003.1"/>
</dbReference>
<protein>
    <recommendedName>
        <fullName evidence="2">histidine kinase</fullName>
        <ecNumber evidence="2">2.7.13.3</ecNumber>
    </recommendedName>
</protein>
<reference evidence="9 10" key="1">
    <citation type="submission" date="2019-02" db="EMBL/GenBank/DDBJ databases">
        <title>Genomic Encyclopedia of Archaeal and Bacterial Type Strains, Phase II (KMG-II): from individual species to whole genera.</title>
        <authorList>
            <person name="Goeker M."/>
        </authorList>
    </citation>
    <scope>NUCLEOTIDE SEQUENCE [LARGE SCALE GENOMIC DNA]</scope>
    <source>
        <strain evidence="9 10">DSM 18101</strain>
    </source>
</reference>
<dbReference type="GO" id="GO:0005524">
    <property type="term" value="F:ATP binding"/>
    <property type="evidence" value="ECO:0007669"/>
    <property type="project" value="UniProtKB-KW"/>
</dbReference>
<evidence type="ECO:0000256" key="7">
    <source>
        <dbReference type="SAM" id="MobiDB-lite"/>
    </source>
</evidence>
<comment type="catalytic activity">
    <reaction evidence="1">
        <text>ATP + protein L-histidine = ADP + protein N-phospho-L-histidine.</text>
        <dbReference type="EC" id="2.7.13.3"/>
    </reaction>
</comment>
<comment type="caution">
    <text evidence="9">The sequence shown here is derived from an EMBL/GenBank/DDBJ whole genome shotgun (WGS) entry which is preliminary data.</text>
</comment>
<dbReference type="PANTHER" id="PTHR44936">
    <property type="entry name" value="SENSOR PROTEIN CREC"/>
    <property type="match status" value="1"/>
</dbReference>
<sequence length="295" mass="31929">MSQFMSIDEDTSLDTESVLASPGGAQGSGMQLNRSRLNGGRCESLATSIASLLSHDIRHHLSAVYCNAEFMSEPATLATDRKQLFEEVKLAIEDITKTLDFILLNAKSELPSPDVIESFNDLIERTVAAIRPHPHATGVSITAEESPSISALFNKTIVSSAVYNLLLNACFAAQRATEPGKVEISLHDDHSFVCIRVKDNGLGVPAGVRQNLSQPFVTSDKQGGIGLGITIADYVAREYGGSLQIESSCSGSTIFALRLAKPTLQIVEHALVRPPGRKAINRRSFNYIRHSHSLK</sequence>
<evidence type="ECO:0000256" key="3">
    <source>
        <dbReference type="ARBA" id="ARBA00022679"/>
    </source>
</evidence>
<dbReference type="SUPFAM" id="SSF55874">
    <property type="entry name" value="ATPase domain of HSP90 chaperone/DNA topoisomerase II/histidine kinase"/>
    <property type="match status" value="1"/>
</dbReference>
<keyword evidence="4" id="KW-0547">Nucleotide-binding</keyword>
<dbReference type="PROSITE" id="PS50109">
    <property type="entry name" value="HIS_KIN"/>
    <property type="match status" value="1"/>
</dbReference>
<dbReference type="InterPro" id="IPR003594">
    <property type="entry name" value="HATPase_dom"/>
</dbReference>
<evidence type="ECO:0000313" key="10">
    <source>
        <dbReference type="Proteomes" id="UP000292958"/>
    </source>
</evidence>
<dbReference type="InterPro" id="IPR050980">
    <property type="entry name" value="2C_sensor_his_kinase"/>
</dbReference>
<feature type="domain" description="Histidine kinase" evidence="8">
    <location>
        <begin position="52"/>
        <end position="263"/>
    </location>
</feature>
<proteinExistence type="predicted"/>
<dbReference type="Pfam" id="PF02518">
    <property type="entry name" value="HATPase_c"/>
    <property type="match status" value="1"/>
</dbReference>
<evidence type="ECO:0000256" key="4">
    <source>
        <dbReference type="ARBA" id="ARBA00022741"/>
    </source>
</evidence>
<keyword evidence="10" id="KW-1185">Reference proteome</keyword>
<evidence type="ECO:0000256" key="6">
    <source>
        <dbReference type="ARBA" id="ARBA00022840"/>
    </source>
</evidence>
<keyword evidence="6" id="KW-0067">ATP-binding</keyword>
<dbReference type="Proteomes" id="UP000292958">
    <property type="component" value="Unassembled WGS sequence"/>
</dbReference>
<dbReference type="InterPro" id="IPR004358">
    <property type="entry name" value="Sig_transdc_His_kin-like_C"/>
</dbReference>
<evidence type="ECO:0000256" key="2">
    <source>
        <dbReference type="ARBA" id="ARBA00012438"/>
    </source>
</evidence>